<sequence length="136" mass="14681">MLLLNEPKLTELGANAYESAVAVYRNIAPVFAQFRGTTLPVAVLSTTAPSTVNSIDNTTDMGALTLRGRGTAVAGLGWQPVSGSKKRHGVTRGRPPRDHHRLGLQTKPDSELSRPRIPHQGSRPFCLVEHQVAAHQ</sequence>
<comment type="caution">
    <text evidence="2">The sequence shown here is derived from an EMBL/GenBank/DDBJ whole genome shotgun (WGS) entry which is preliminary data.</text>
</comment>
<feature type="region of interest" description="Disordered" evidence="1">
    <location>
        <begin position="76"/>
        <end position="121"/>
    </location>
</feature>
<protein>
    <submittedName>
        <fullName evidence="2">Uncharacterized protein</fullName>
    </submittedName>
</protein>
<evidence type="ECO:0000256" key="1">
    <source>
        <dbReference type="SAM" id="MobiDB-lite"/>
    </source>
</evidence>
<accession>A0A4S8P586</accession>
<dbReference type="AlphaFoldDB" id="A0A4S8P586"/>
<evidence type="ECO:0000313" key="3">
    <source>
        <dbReference type="Proteomes" id="UP000305792"/>
    </source>
</evidence>
<dbReference type="EMBL" id="STGX01000018">
    <property type="protein sequence ID" value="THV24465.1"/>
    <property type="molecule type" value="Genomic_DNA"/>
</dbReference>
<evidence type="ECO:0000313" key="2">
    <source>
        <dbReference type="EMBL" id="THV24465.1"/>
    </source>
</evidence>
<gene>
    <name evidence="2" type="ORF">E9998_20840</name>
</gene>
<name>A0A4S8P586_9ACTN</name>
<dbReference type="OrthoDB" id="5190403at2"/>
<reference evidence="2 3" key="1">
    <citation type="journal article" date="2018" name="Int. J. Syst. Evol. Microbiol.">
        <title>Glycomyces paridis sp. nov., isolated from the medicinal plant Paris polyphylla.</title>
        <authorList>
            <person name="Fang X.M."/>
            <person name="Bai J.L."/>
            <person name="Su J."/>
            <person name="Zhao L.L."/>
            <person name="Liu H.Y."/>
            <person name="Ma B.P."/>
            <person name="Zhang Y.Q."/>
            <person name="Yu L.Y."/>
        </authorList>
    </citation>
    <scope>NUCLEOTIDE SEQUENCE [LARGE SCALE GENOMIC DNA]</scope>
    <source>
        <strain evidence="2 3">CPCC 204357</strain>
    </source>
</reference>
<dbReference type="RefSeq" id="WP_136531624.1">
    <property type="nucleotide sequence ID" value="NZ_STGX01000018.1"/>
</dbReference>
<dbReference type="Proteomes" id="UP000305792">
    <property type="component" value="Unassembled WGS sequence"/>
</dbReference>
<proteinExistence type="predicted"/>
<keyword evidence="3" id="KW-1185">Reference proteome</keyword>
<organism evidence="2 3">
    <name type="scientific">Glycomyces paridis</name>
    <dbReference type="NCBI Taxonomy" id="2126555"/>
    <lineage>
        <taxon>Bacteria</taxon>
        <taxon>Bacillati</taxon>
        <taxon>Actinomycetota</taxon>
        <taxon>Actinomycetes</taxon>
        <taxon>Glycomycetales</taxon>
        <taxon>Glycomycetaceae</taxon>
        <taxon>Glycomyces</taxon>
    </lineage>
</organism>